<organism evidence="2 3">
    <name type="scientific">Candidatus Kaiserbacteria bacterium CG10_big_fil_rev_8_21_14_0_10_44_10</name>
    <dbReference type="NCBI Taxonomy" id="1974606"/>
    <lineage>
        <taxon>Bacteria</taxon>
        <taxon>Candidatus Kaiseribacteriota</taxon>
    </lineage>
</organism>
<feature type="transmembrane region" description="Helical" evidence="1">
    <location>
        <begin position="41"/>
        <end position="62"/>
    </location>
</feature>
<proteinExistence type="predicted"/>
<dbReference type="Proteomes" id="UP000229612">
    <property type="component" value="Unassembled WGS sequence"/>
</dbReference>
<dbReference type="AlphaFoldDB" id="A0A2H0UGW3"/>
<accession>A0A2H0UGW3</accession>
<keyword evidence="1" id="KW-1133">Transmembrane helix</keyword>
<dbReference type="EMBL" id="PFBG01000038">
    <property type="protein sequence ID" value="PIR85600.1"/>
    <property type="molecule type" value="Genomic_DNA"/>
</dbReference>
<comment type="caution">
    <text evidence="2">The sequence shown here is derived from an EMBL/GenBank/DDBJ whole genome shotgun (WGS) entry which is preliminary data.</text>
</comment>
<evidence type="ECO:0000313" key="2">
    <source>
        <dbReference type="EMBL" id="PIR85600.1"/>
    </source>
</evidence>
<sequence length="91" mass="10000">MSNLQFYTEQQSINRESRSIAQKAIVGMLIRSGLVRNERGANIILVGVAIGAIALTILIWQLDRGETSEIEREINPVTGEEILPGQIPGQI</sequence>
<keyword evidence="1" id="KW-0812">Transmembrane</keyword>
<keyword evidence="1" id="KW-0472">Membrane</keyword>
<evidence type="ECO:0000256" key="1">
    <source>
        <dbReference type="SAM" id="Phobius"/>
    </source>
</evidence>
<evidence type="ECO:0000313" key="3">
    <source>
        <dbReference type="Proteomes" id="UP000229612"/>
    </source>
</evidence>
<protein>
    <submittedName>
        <fullName evidence="2">Uncharacterized protein</fullName>
    </submittedName>
</protein>
<gene>
    <name evidence="2" type="ORF">COU14_03390</name>
</gene>
<name>A0A2H0UGW3_9BACT</name>
<reference evidence="3" key="1">
    <citation type="submission" date="2017-09" db="EMBL/GenBank/DDBJ databases">
        <title>Depth-based differentiation of microbial function through sediment-hosted aquifers and enrichment of novel symbionts in the deep terrestrial subsurface.</title>
        <authorList>
            <person name="Probst A.J."/>
            <person name="Ladd B."/>
            <person name="Jarett J.K."/>
            <person name="Geller-Mcgrath D.E."/>
            <person name="Sieber C.M.K."/>
            <person name="Emerson J.B."/>
            <person name="Anantharaman K."/>
            <person name="Thomas B.C."/>
            <person name="Malmstrom R."/>
            <person name="Stieglmeier M."/>
            <person name="Klingl A."/>
            <person name="Woyke T."/>
            <person name="Ryan C.M."/>
            <person name="Banfield J.F."/>
        </authorList>
    </citation>
    <scope>NUCLEOTIDE SEQUENCE [LARGE SCALE GENOMIC DNA]</scope>
</reference>